<protein>
    <recommendedName>
        <fullName evidence="2">SGNH hydrolase-type esterase domain-containing protein</fullName>
    </recommendedName>
</protein>
<sequence>MKVSCRHTETVSICAPSRGKVAVPHHRWRPQNRRETGRTSPRPSVISPVNVALSRSAHVSTRAASPTRRRSPSPIDTTRATSPPPPGLASLATVTYDGEPDTPRRALLSLNRVSYVPPVEGVRADPRYCILCYGDSITTGFCRQGSCYEPYGQHLAKELRAGGVASLKVGVHGLNGLTASDFAWNVGSSSLKDTTGQVGKGLGLLLSENNVDLVIITAGTNDIHTGVGPRPTFSSICALHAECHNRGVSTVVLAPPTVSQGPAHVARVELVVKLAAWAERTPAVKAFVDPETIMPRETCCNLWDPDGIHLSSMGSRQLGSRLAATLAPVIRASRECVSVVVPSDKSDSSRSCPSSPRRDAAPTTLRVLQHQEGHEVRAATPIAQRRRNTGTLIFPQEAEMSAARQEKDLSPRSSQRARSWSRLQPKDTSTRPHSPAREAATSPPVPPGAGKHPVNCDIHLHAPSSDIRRLPGPVTLDMLNAWEPQNAPRCRSTVSNKISVTQSHVPPAALTDARHGTPKAERMYRFEGSNQAPRGHSLGAAASVRINDCRRDASPRGRPVEARTLPPSTLLTTFGDRQIARNVREREASPPACSRKVW</sequence>
<evidence type="ECO:0000256" key="1">
    <source>
        <dbReference type="SAM" id="MobiDB-lite"/>
    </source>
</evidence>
<dbReference type="GO" id="GO:0004622">
    <property type="term" value="F:phosphatidylcholine lysophospholipase activity"/>
    <property type="evidence" value="ECO:0007669"/>
    <property type="project" value="TreeGrafter"/>
</dbReference>
<accession>A0A7S1AFI3</accession>
<dbReference type="PANTHER" id="PTHR30383">
    <property type="entry name" value="THIOESTERASE 1/PROTEASE 1/LYSOPHOSPHOLIPASE L1"/>
    <property type="match status" value="1"/>
</dbReference>
<dbReference type="PANTHER" id="PTHR30383:SF5">
    <property type="entry name" value="SGNH HYDROLASE-TYPE ESTERASE DOMAIN-CONTAINING PROTEIN"/>
    <property type="match status" value="1"/>
</dbReference>
<feature type="domain" description="SGNH hydrolase-type esterase" evidence="2">
    <location>
        <begin position="132"/>
        <end position="316"/>
    </location>
</feature>
<dbReference type="CDD" id="cd00229">
    <property type="entry name" value="SGNH_hydrolase"/>
    <property type="match status" value="1"/>
</dbReference>
<dbReference type="SUPFAM" id="SSF52266">
    <property type="entry name" value="SGNH hydrolase"/>
    <property type="match status" value="1"/>
</dbReference>
<feature type="compositionally biased region" description="Polar residues" evidence="1">
    <location>
        <begin position="411"/>
        <end position="422"/>
    </location>
</feature>
<dbReference type="InterPro" id="IPR051532">
    <property type="entry name" value="Ester_Hydrolysis_Enzymes"/>
</dbReference>
<dbReference type="Pfam" id="PF13472">
    <property type="entry name" value="Lipase_GDSL_2"/>
    <property type="match status" value="1"/>
</dbReference>
<gene>
    <name evidence="3" type="ORF">NSCI0253_LOCUS26926</name>
</gene>
<feature type="compositionally biased region" description="Low complexity" evidence="1">
    <location>
        <begin position="342"/>
        <end position="355"/>
    </location>
</feature>
<evidence type="ECO:0000259" key="2">
    <source>
        <dbReference type="Pfam" id="PF13472"/>
    </source>
</evidence>
<proteinExistence type="predicted"/>
<reference evidence="3" key="1">
    <citation type="submission" date="2021-01" db="EMBL/GenBank/DDBJ databases">
        <authorList>
            <person name="Corre E."/>
            <person name="Pelletier E."/>
            <person name="Niang G."/>
            <person name="Scheremetjew M."/>
            <person name="Finn R."/>
            <person name="Kale V."/>
            <person name="Holt S."/>
            <person name="Cochrane G."/>
            <person name="Meng A."/>
            <person name="Brown T."/>
            <person name="Cohen L."/>
        </authorList>
    </citation>
    <scope>NUCLEOTIDE SEQUENCE</scope>
</reference>
<dbReference type="Gene3D" id="3.40.50.1110">
    <property type="entry name" value="SGNH hydrolase"/>
    <property type="match status" value="1"/>
</dbReference>
<evidence type="ECO:0000313" key="3">
    <source>
        <dbReference type="EMBL" id="CAD8852576.1"/>
    </source>
</evidence>
<dbReference type="InterPro" id="IPR036514">
    <property type="entry name" value="SGNH_hydro_sf"/>
</dbReference>
<name>A0A7S1AFI3_NOCSC</name>
<dbReference type="AlphaFoldDB" id="A0A7S1AFI3"/>
<dbReference type="InterPro" id="IPR013830">
    <property type="entry name" value="SGNH_hydro"/>
</dbReference>
<feature type="region of interest" description="Disordered" evidence="1">
    <location>
        <begin position="342"/>
        <end position="459"/>
    </location>
</feature>
<dbReference type="EMBL" id="HBFQ01038032">
    <property type="protein sequence ID" value="CAD8852576.1"/>
    <property type="molecule type" value="Transcribed_RNA"/>
</dbReference>
<organism evidence="3">
    <name type="scientific">Noctiluca scintillans</name>
    <name type="common">Sea sparkle</name>
    <name type="synonym">Red tide dinoflagellate</name>
    <dbReference type="NCBI Taxonomy" id="2966"/>
    <lineage>
        <taxon>Eukaryota</taxon>
        <taxon>Sar</taxon>
        <taxon>Alveolata</taxon>
        <taxon>Dinophyceae</taxon>
        <taxon>Noctilucales</taxon>
        <taxon>Noctilucaceae</taxon>
        <taxon>Noctiluca</taxon>
    </lineage>
</organism>
<feature type="region of interest" description="Disordered" evidence="1">
    <location>
        <begin position="18"/>
        <end position="88"/>
    </location>
</feature>